<organism evidence="1">
    <name type="scientific">Siphoviridae sp. ctfza2</name>
    <dbReference type="NCBI Taxonomy" id="2825599"/>
    <lineage>
        <taxon>Viruses</taxon>
        <taxon>Duplodnaviria</taxon>
        <taxon>Heunggongvirae</taxon>
        <taxon>Uroviricota</taxon>
        <taxon>Caudoviricetes</taxon>
    </lineage>
</organism>
<dbReference type="EMBL" id="BK016163">
    <property type="protein sequence ID" value="DAF99292.1"/>
    <property type="molecule type" value="Genomic_DNA"/>
</dbReference>
<sequence>MYYNRNYEYKQVNSAFIVIDEDYQRELDQNRVKRIVAKFNPDLVNPIKVSYRNGKYYVFDGQHTLAALKMRNGGKDLMVECKIYRGLSEADEAILFSEQNGISRQVATNAKLKALYTAGDIEIKNLLTATEAAGFYINFTYGQAANKIVCVAKAFKVYKKMGQYNYIEILRIIKDSWGGSSDSMRTEILGGLALFCETYMGRYKRKILVNALSSVNPIVIVRDGKAFGNSLSGDKRFAVQILSHYNKRSRGEKLAAEF</sequence>
<protein>
    <submittedName>
        <fullName evidence="1">Occlusion protein</fullName>
    </submittedName>
</protein>
<dbReference type="Pfam" id="PF20188">
    <property type="entry name" value="DUF6551"/>
    <property type="match status" value="1"/>
</dbReference>
<reference evidence="1" key="1">
    <citation type="journal article" date="2021" name="Proc. Natl. Acad. Sci. U.S.A.">
        <title>A Catalog of Tens of Thousands of Viruses from Human Metagenomes Reveals Hidden Associations with Chronic Diseases.</title>
        <authorList>
            <person name="Tisza M.J."/>
            <person name="Buck C.B."/>
        </authorList>
    </citation>
    <scope>NUCLEOTIDE SEQUENCE</scope>
    <source>
        <strain evidence="1">Ctfza2</strain>
    </source>
</reference>
<evidence type="ECO:0000313" key="1">
    <source>
        <dbReference type="EMBL" id="DAF99292.1"/>
    </source>
</evidence>
<proteinExistence type="predicted"/>
<dbReference type="Gene3D" id="3.90.1530.10">
    <property type="entry name" value="Conserved hypothetical protein from pyrococcus furiosus pfu- 392566-001, ParB domain"/>
    <property type="match status" value="1"/>
</dbReference>
<dbReference type="InterPro" id="IPR036086">
    <property type="entry name" value="ParB/Sulfiredoxin_sf"/>
</dbReference>
<accession>A0A8S5UXX6</accession>
<dbReference type="InterPro" id="IPR046681">
    <property type="entry name" value="DUF6551"/>
</dbReference>
<dbReference type="SUPFAM" id="SSF110849">
    <property type="entry name" value="ParB/Sulfiredoxin"/>
    <property type="match status" value="1"/>
</dbReference>
<name>A0A8S5UXX6_9CAUD</name>